<dbReference type="Gene3D" id="3.40.50.150">
    <property type="entry name" value="Vaccinia Virus protein VP39"/>
    <property type="match status" value="1"/>
</dbReference>
<dbReference type="AlphaFoldDB" id="A6GKN1"/>
<dbReference type="eggNOG" id="COG2226">
    <property type="taxonomic scope" value="Bacteria"/>
</dbReference>
<reference evidence="2 3" key="1">
    <citation type="submission" date="2007-06" db="EMBL/GenBank/DDBJ databases">
        <authorList>
            <person name="Shimkets L."/>
            <person name="Ferriera S."/>
            <person name="Johnson J."/>
            <person name="Kravitz S."/>
            <person name="Beeson K."/>
            <person name="Sutton G."/>
            <person name="Rogers Y.-H."/>
            <person name="Friedman R."/>
            <person name="Frazier M."/>
            <person name="Venter J.C."/>
        </authorList>
    </citation>
    <scope>NUCLEOTIDE SEQUENCE [LARGE SCALE GENOMIC DNA]</scope>
    <source>
        <strain evidence="2 3">SIR-1</strain>
    </source>
</reference>
<dbReference type="GO" id="GO:0032259">
    <property type="term" value="P:methylation"/>
    <property type="evidence" value="ECO:0007669"/>
    <property type="project" value="UniProtKB-KW"/>
</dbReference>
<dbReference type="Proteomes" id="UP000005801">
    <property type="component" value="Unassembled WGS sequence"/>
</dbReference>
<comment type="caution">
    <text evidence="2">The sequence shown here is derived from an EMBL/GenBank/DDBJ whole genome shotgun (WGS) entry which is preliminary data.</text>
</comment>
<dbReference type="EMBL" id="ABCS01000209">
    <property type="protein sequence ID" value="EDM73574.1"/>
    <property type="molecule type" value="Genomic_DNA"/>
</dbReference>
<organism evidence="2 3">
    <name type="scientific">Plesiocystis pacifica SIR-1</name>
    <dbReference type="NCBI Taxonomy" id="391625"/>
    <lineage>
        <taxon>Bacteria</taxon>
        <taxon>Pseudomonadati</taxon>
        <taxon>Myxococcota</taxon>
        <taxon>Polyangia</taxon>
        <taxon>Nannocystales</taxon>
        <taxon>Nannocystaceae</taxon>
        <taxon>Plesiocystis</taxon>
    </lineage>
</organism>
<evidence type="ECO:0000313" key="3">
    <source>
        <dbReference type="Proteomes" id="UP000005801"/>
    </source>
</evidence>
<name>A6GKN1_9BACT</name>
<dbReference type="GO" id="GO:0008168">
    <property type="term" value="F:methyltransferase activity"/>
    <property type="evidence" value="ECO:0007669"/>
    <property type="project" value="UniProtKB-KW"/>
</dbReference>
<dbReference type="CDD" id="cd02440">
    <property type="entry name" value="AdoMet_MTases"/>
    <property type="match status" value="1"/>
</dbReference>
<dbReference type="SUPFAM" id="SSF53335">
    <property type="entry name" value="S-adenosyl-L-methionine-dependent methyltransferases"/>
    <property type="match status" value="1"/>
</dbReference>
<proteinExistence type="predicted"/>
<sequence>MLLAMEPRLYDELVPFYHLLDPLDDHRDEAEVFAEVLHAAVPGARALLELGSGAGHGAHFLAPRFETATLCDRSAAMLARSRTLNPGCVHVEGDMRTIRIGRSFDCVLVHDAITYMTTRADLLAVIETAHAHLRPGGAALLVPDCVKESFCESHEDHAGDDDERSLRCIAWSWDPDPDDETHVGDFAFLLREGGEVRAVHDRHLFGLFATQTWLELCAQAGFEVEVLRRPLPEEYVGSAYTDQMFLCRKP</sequence>
<dbReference type="Gene3D" id="2.20.130.10">
    <property type="entry name" value="CAC2371-like domains"/>
    <property type="match status" value="1"/>
</dbReference>
<dbReference type="Pfam" id="PF13649">
    <property type="entry name" value="Methyltransf_25"/>
    <property type="match status" value="1"/>
</dbReference>
<dbReference type="InterPro" id="IPR029063">
    <property type="entry name" value="SAM-dependent_MTases_sf"/>
</dbReference>
<gene>
    <name evidence="2" type="ORF">PPSIR1_18397</name>
</gene>
<evidence type="ECO:0000313" key="2">
    <source>
        <dbReference type="EMBL" id="EDM73574.1"/>
    </source>
</evidence>
<evidence type="ECO:0000259" key="1">
    <source>
        <dbReference type="Pfam" id="PF13649"/>
    </source>
</evidence>
<dbReference type="InterPro" id="IPR041698">
    <property type="entry name" value="Methyltransf_25"/>
</dbReference>
<keyword evidence="2" id="KW-0489">Methyltransferase</keyword>
<feature type="domain" description="Methyltransferase" evidence="1">
    <location>
        <begin position="48"/>
        <end position="137"/>
    </location>
</feature>
<dbReference type="STRING" id="391625.PPSIR1_18397"/>
<keyword evidence="3" id="KW-1185">Reference proteome</keyword>
<accession>A6GKN1</accession>
<protein>
    <submittedName>
        <fullName evidence="2">Methyltransferase type 11</fullName>
    </submittedName>
</protein>
<keyword evidence="2" id="KW-0808">Transferase</keyword>